<accession>A0ABV9KIN3</accession>
<gene>
    <name evidence="1" type="ORF">ACFO5X_14675</name>
</gene>
<dbReference type="CDD" id="cd07067">
    <property type="entry name" value="HP_PGM_like"/>
    <property type="match status" value="1"/>
</dbReference>
<dbReference type="Pfam" id="PF00300">
    <property type="entry name" value="His_Phos_1"/>
    <property type="match status" value="1"/>
</dbReference>
<dbReference type="Proteomes" id="UP001595973">
    <property type="component" value="Unassembled WGS sequence"/>
</dbReference>
<dbReference type="PANTHER" id="PTHR47623">
    <property type="entry name" value="OS09G0287300 PROTEIN"/>
    <property type="match status" value="1"/>
</dbReference>
<organism evidence="1 2">
    <name type="scientific">Seohaeicola nanhaiensis</name>
    <dbReference type="NCBI Taxonomy" id="1387282"/>
    <lineage>
        <taxon>Bacteria</taxon>
        <taxon>Pseudomonadati</taxon>
        <taxon>Pseudomonadota</taxon>
        <taxon>Alphaproteobacteria</taxon>
        <taxon>Rhodobacterales</taxon>
        <taxon>Roseobacteraceae</taxon>
        <taxon>Seohaeicola</taxon>
    </lineage>
</organism>
<name>A0ABV9KIN3_9RHOB</name>
<keyword evidence="2" id="KW-1185">Reference proteome</keyword>
<comment type="caution">
    <text evidence="1">The sequence shown here is derived from an EMBL/GenBank/DDBJ whole genome shotgun (WGS) entry which is preliminary data.</text>
</comment>
<dbReference type="PANTHER" id="PTHR47623:SF1">
    <property type="entry name" value="OS09G0287300 PROTEIN"/>
    <property type="match status" value="1"/>
</dbReference>
<dbReference type="InterPro" id="IPR013078">
    <property type="entry name" value="His_Pase_superF_clade-1"/>
</dbReference>
<sequence>MKTLILMRHAKSDWTSGIDSDHARPLNPRGRASALALGDWLRDKSWLPDEVLCSSALRTRETLEGLGLEAPVRFLDVLYHAGPEVMQETLKAAQGDIVLLIGHNPGIAEFARLLLAAAPRHGRFRDYPTGATLIARFPLDTWSALRWGIGEAAAFVVPRELTE</sequence>
<dbReference type="Gene3D" id="3.40.50.1240">
    <property type="entry name" value="Phosphoglycerate mutase-like"/>
    <property type="match status" value="1"/>
</dbReference>
<proteinExistence type="predicted"/>
<dbReference type="SMART" id="SM00855">
    <property type="entry name" value="PGAM"/>
    <property type="match status" value="1"/>
</dbReference>
<reference evidence="2" key="1">
    <citation type="journal article" date="2019" name="Int. J. Syst. Evol. Microbiol.">
        <title>The Global Catalogue of Microorganisms (GCM) 10K type strain sequencing project: providing services to taxonomists for standard genome sequencing and annotation.</title>
        <authorList>
            <consortium name="The Broad Institute Genomics Platform"/>
            <consortium name="The Broad Institute Genome Sequencing Center for Infectious Disease"/>
            <person name="Wu L."/>
            <person name="Ma J."/>
        </authorList>
    </citation>
    <scope>NUCLEOTIDE SEQUENCE [LARGE SCALE GENOMIC DNA]</scope>
    <source>
        <strain evidence="2">CGMCC 4.7283</strain>
    </source>
</reference>
<evidence type="ECO:0000313" key="2">
    <source>
        <dbReference type="Proteomes" id="UP001595973"/>
    </source>
</evidence>
<dbReference type="EMBL" id="JBHSGI010000024">
    <property type="protein sequence ID" value="MFC4669806.1"/>
    <property type="molecule type" value="Genomic_DNA"/>
</dbReference>
<protein>
    <submittedName>
        <fullName evidence="1">SixA phosphatase family protein</fullName>
    </submittedName>
</protein>
<dbReference type="InterPro" id="IPR029033">
    <property type="entry name" value="His_PPase_superfam"/>
</dbReference>
<dbReference type="SUPFAM" id="SSF53254">
    <property type="entry name" value="Phosphoglycerate mutase-like"/>
    <property type="match status" value="1"/>
</dbReference>
<evidence type="ECO:0000313" key="1">
    <source>
        <dbReference type="EMBL" id="MFC4669806.1"/>
    </source>
</evidence>
<dbReference type="RefSeq" id="WP_380718220.1">
    <property type="nucleotide sequence ID" value="NZ_JBHSGI010000024.1"/>
</dbReference>